<gene>
    <name evidence="1" type="ORF">GCM10007894_02550</name>
</gene>
<dbReference type="Proteomes" id="UP001157439">
    <property type="component" value="Unassembled WGS sequence"/>
</dbReference>
<comment type="caution">
    <text evidence="1">The sequence shown here is derived from an EMBL/GenBank/DDBJ whole genome shotgun (WGS) entry which is preliminary data.</text>
</comment>
<dbReference type="RefSeq" id="WP_095500103.1">
    <property type="nucleotide sequence ID" value="NZ_BSPO01000001.1"/>
</dbReference>
<name>A0AA37WVC8_9GAMM</name>
<dbReference type="EMBL" id="BSPO01000001">
    <property type="protein sequence ID" value="GLS82278.1"/>
    <property type="molecule type" value="Genomic_DNA"/>
</dbReference>
<proteinExistence type="predicted"/>
<organism evidence="1 2">
    <name type="scientific">Paraferrimonas haliotis</name>
    <dbReference type="NCBI Taxonomy" id="2013866"/>
    <lineage>
        <taxon>Bacteria</taxon>
        <taxon>Pseudomonadati</taxon>
        <taxon>Pseudomonadota</taxon>
        <taxon>Gammaproteobacteria</taxon>
        <taxon>Alteromonadales</taxon>
        <taxon>Ferrimonadaceae</taxon>
        <taxon>Paraferrimonas</taxon>
    </lineage>
</organism>
<reference evidence="1 2" key="1">
    <citation type="journal article" date="2014" name="Int. J. Syst. Evol. Microbiol.">
        <title>Complete genome sequence of Corynebacterium casei LMG S-19264T (=DSM 44701T), isolated from a smear-ripened cheese.</title>
        <authorList>
            <consortium name="US DOE Joint Genome Institute (JGI-PGF)"/>
            <person name="Walter F."/>
            <person name="Albersmeier A."/>
            <person name="Kalinowski J."/>
            <person name="Ruckert C."/>
        </authorList>
    </citation>
    <scope>NUCLEOTIDE SEQUENCE [LARGE SCALE GENOMIC DNA]</scope>
    <source>
        <strain evidence="1 2">NBRC 112785</strain>
    </source>
</reference>
<evidence type="ECO:0000313" key="1">
    <source>
        <dbReference type="EMBL" id="GLS82278.1"/>
    </source>
</evidence>
<sequence>MSFIQSVNQQWHKGELSQALCEHFQQQSEVAKLFVGATSLLEVTDLIAALAINDIDWQGEELTELDILIILASSTQLLVAKSLQDRELIQADYLMLKIAEIQANKALQSELAAAQKVASIMLEMVKEFHANVNAKLQQSKNMF</sequence>
<protein>
    <submittedName>
        <fullName evidence="1">Uncharacterized protein</fullName>
    </submittedName>
</protein>
<dbReference type="AlphaFoldDB" id="A0AA37WVC8"/>
<keyword evidence="2" id="KW-1185">Reference proteome</keyword>
<accession>A0AA37WVC8</accession>
<evidence type="ECO:0000313" key="2">
    <source>
        <dbReference type="Proteomes" id="UP001157439"/>
    </source>
</evidence>